<sequence length="479" mass="51515">MNGHAALPPQGRPREEVLQALRAFAEGDPDYKSNRLWSLVYWLDDAHDEFLGQAWQSFQSANGLNPTAFQSLKRMETEIISVLAGLLHGPPETCGVVTSGGTESCLLAVKTYRDMALAQRGVKKPEMVLPVTAHVAWFKAAEYFGVRPRLLPLDASLRADVAQLPGLVNRQTVLVLGSAPEYPHGTIDPIEAMGAIAAARGVPMHVDACVGGFILPFMEMNGRALPAWDYRVPGVTSISADIHKYGFAAKGASTITYRSLELLRHQMFVYQDWPGGVFASPALLGTRPGGAYAAAWAAMQHFGEAGYRELAARTMQAFGAMRDGIAAIPELQVLGDPSGPLLAYGARDRAVNIFAVGDQLDAKGWTVNRLQQPDGLHAMVTAAHDGVVGAYLHDLREAVAVVKADPSLARSGSAATYGMMSHVPLRGMVKDKVLDLFLQMYRAGGQKLDLHAAPPAAGVVDAVAQKVAGWYVAWKQRRG</sequence>
<dbReference type="GO" id="GO:0008483">
    <property type="term" value="F:transaminase activity"/>
    <property type="evidence" value="ECO:0007669"/>
    <property type="project" value="UniProtKB-KW"/>
</dbReference>
<evidence type="ECO:0000313" key="16">
    <source>
        <dbReference type="EMBL" id="TWO71715.1"/>
    </source>
</evidence>
<keyword evidence="16" id="KW-0032">Aminotransferase</keyword>
<keyword evidence="12 15" id="KW-0456">Lyase</keyword>
<evidence type="ECO:0000256" key="14">
    <source>
        <dbReference type="PIRSR" id="PIRSR602129-50"/>
    </source>
</evidence>
<evidence type="ECO:0000256" key="3">
    <source>
        <dbReference type="ARBA" id="ARBA00004760"/>
    </source>
</evidence>
<dbReference type="Gene3D" id="6.10.140.2150">
    <property type="match status" value="1"/>
</dbReference>
<evidence type="ECO:0000256" key="1">
    <source>
        <dbReference type="ARBA" id="ARBA00001933"/>
    </source>
</evidence>
<evidence type="ECO:0000256" key="13">
    <source>
        <dbReference type="ARBA" id="ARBA00038302"/>
    </source>
</evidence>
<evidence type="ECO:0000256" key="12">
    <source>
        <dbReference type="ARBA" id="ARBA00023239"/>
    </source>
</evidence>
<comment type="pathway">
    <text evidence="4">Sphingolipid metabolism.</text>
</comment>
<dbReference type="InterPro" id="IPR015422">
    <property type="entry name" value="PyrdxlP-dep_Trfase_small"/>
</dbReference>
<accession>A0A562ZTV8</accession>
<comment type="caution">
    <text evidence="16">The sequence shown here is derived from an EMBL/GenBank/DDBJ whole genome shotgun (WGS) entry which is preliminary data.</text>
</comment>
<dbReference type="InterPro" id="IPR015421">
    <property type="entry name" value="PyrdxlP-dep_Trfase_major"/>
</dbReference>
<dbReference type="Gene3D" id="3.40.640.10">
    <property type="entry name" value="Type I PLP-dependent aspartate aminotransferase-like (Major domain)"/>
    <property type="match status" value="1"/>
</dbReference>
<dbReference type="Pfam" id="PF00282">
    <property type="entry name" value="Pyridoxal_deC"/>
    <property type="match status" value="1"/>
</dbReference>
<dbReference type="PANTHER" id="PTHR42735:SF6">
    <property type="entry name" value="SPHINGOSINE-1-PHOSPHATE LYASE 1"/>
    <property type="match status" value="1"/>
</dbReference>
<dbReference type="FunFam" id="3.40.640.10:FF:000020">
    <property type="entry name" value="sphingosine-1-phosphate lyase 1"/>
    <property type="match status" value="1"/>
</dbReference>
<feature type="modified residue" description="N6-(pyridoxal phosphate)lysine" evidence="14">
    <location>
        <position position="244"/>
    </location>
</feature>
<comment type="cofactor">
    <cofactor evidence="1 14 15">
        <name>pyridoxal 5'-phosphate</name>
        <dbReference type="ChEBI" id="CHEBI:597326"/>
    </cofactor>
</comment>
<evidence type="ECO:0000256" key="8">
    <source>
        <dbReference type="ARBA" id="ARBA00022919"/>
    </source>
</evidence>
<evidence type="ECO:0000256" key="15">
    <source>
        <dbReference type="RuleBase" id="RU000382"/>
    </source>
</evidence>
<comment type="pathway">
    <text evidence="3">Lipid metabolism; sphingolipid metabolism.</text>
</comment>
<evidence type="ECO:0000256" key="10">
    <source>
        <dbReference type="ARBA" id="ARBA00023098"/>
    </source>
</evidence>
<comment type="similarity">
    <text evidence="13">Belongs to the group II decarboxylase family. Sphingosine-1-phosphate lyase subfamily.</text>
</comment>
<dbReference type="GO" id="GO:0019752">
    <property type="term" value="P:carboxylic acid metabolic process"/>
    <property type="evidence" value="ECO:0007669"/>
    <property type="project" value="InterPro"/>
</dbReference>
<dbReference type="GO" id="GO:0016020">
    <property type="term" value="C:membrane"/>
    <property type="evidence" value="ECO:0007669"/>
    <property type="project" value="GOC"/>
</dbReference>
<keyword evidence="16" id="KW-0808">Transferase</keyword>
<keyword evidence="11" id="KW-0472">Membrane</keyword>
<dbReference type="InterPro" id="IPR002129">
    <property type="entry name" value="PyrdxlP-dep_de-COase"/>
</dbReference>
<evidence type="ECO:0000256" key="2">
    <source>
        <dbReference type="ARBA" id="ARBA00004389"/>
    </source>
</evidence>
<reference evidence="16 17" key="1">
    <citation type="submission" date="2019-07" db="EMBL/GenBank/DDBJ databases">
        <title>Caenimonas sedimenti sp. nov., isolated from activated sludge.</title>
        <authorList>
            <person name="Xu J."/>
        </authorList>
    </citation>
    <scope>NUCLEOTIDE SEQUENCE [LARGE SCALE GENOMIC DNA]</scope>
    <source>
        <strain evidence="16 17">HX-9-20</strain>
    </source>
</reference>
<name>A0A562ZTV8_9BURK</name>
<dbReference type="SUPFAM" id="SSF53383">
    <property type="entry name" value="PLP-dependent transferases"/>
    <property type="match status" value="1"/>
</dbReference>
<dbReference type="PANTHER" id="PTHR42735">
    <property type="match status" value="1"/>
</dbReference>
<dbReference type="InterPro" id="IPR015424">
    <property type="entry name" value="PyrdxlP-dep_Trfase"/>
</dbReference>
<protein>
    <submittedName>
        <fullName evidence="16">Aspartate aminotransferase family protein</fullName>
    </submittedName>
</protein>
<keyword evidence="9" id="KW-1133">Transmembrane helix</keyword>
<dbReference type="GO" id="GO:0008117">
    <property type="term" value="F:sphinganine-1-phosphate aldolase activity"/>
    <property type="evidence" value="ECO:0007669"/>
    <property type="project" value="TreeGrafter"/>
</dbReference>
<keyword evidence="10" id="KW-0443">Lipid metabolism</keyword>
<evidence type="ECO:0000256" key="4">
    <source>
        <dbReference type="ARBA" id="ARBA00004991"/>
    </source>
</evidence>
<dbReference type="Gene3D" id="3.90.1150.10">
    <property type="entry name" value="Aspartate Aminotransferase, domain 1"/>
    <property type="match status" value="1"/>
</dbReference>
<keyword evidence="5" id="KW-0812">Transmembrane</keyword>
<organism evidence="16 17">
    <name type="scientific">Caenimonas sedimenti</name>
    <dbReference type="NCBI Taxonomy" id="2596921"/>
    <lineage>
        <taxon>Bacteria</taxon>
        <taxon>Pseudomonadati</taxon>
        <taxon>Pseudomonadota</taxon>
        <taxon>Betaproteobacteria</taxon>
        <taxon>Burkholderiales</taxon>
        <taxon>Comamonadaceae</taxon>
        <taxon>Caenimonas</taxon>
    </lineage>
</organism>
<keyword evidence="17" id="KW-1185">Reference proteome</keyword>
<keyword evidence="8" id="KW-0746">Sphingolipid metabolism</keyword>
<dbReference type="InterPro" id="IPR050477">
    <property type="entry name" value="GrpII_AminoAcid_Decarb"/>
</dbReference>
<dbReference type="EMBL" id="VOBQ01000006">
    <property type="protein sequence ID" value="TWO71715.1"/>
    <property type="molecule type" value="Genomic_DNA"/>
</dbReference>
<dbReference type="AlphaFoldDB" id="A0A562ZTV8"/>
<evidence type="ECO:0000256" key="6">
    <source>
        <dbReference type="ARBA" id="ARBA00022824"/>
    </source>
</evidence>
<dbReference type="OrthoDB" id="9803665at2"/>
<evidence type="ECO:0000256" key="9">
    <source>
        <dbReference type="ARBA" id="ARBA00022989"/>
    </source>
</evidence>
<evidence type="ECO:0000256" key="11">
    <source>
        <dbReference type="ARBA" id="ARBA00023136"/>
    </source>
</evidence>
<gene>
    <name evidence="16" type="ORF">FN976_08885</name>
</gene>
<comment type="subcellular location">
    <subcellularLocation>
        <location evidence="2">Endoplasmic reticulum membrane</location>
        <topology evidence="2">Single-pass membrane protein</topology>
    </subcellularLocation>
</comment>
<proteinExistence type="inferred from homology"/>
<evidence type="ECO:0000313" key="17">
    <source>
        <dbReference type="Proteomes" id="UP000318199"/>
    </source>
</evidence>
<keyword evidence="6" id="KW-0256">Endoplasmic reticulum</keyword>
<keyword evidence="7 14" id="KW-0663">Pyridoxal phosphate</keyword>
<dbReference type="GO" id="GO:0030170">
    <property type="term" value="F:pyridoxal phosphate binding"/>
    <property type="evidence" value="ECO:0007669"/>
    <property type="project" value="InterPro"/>
</dbReference>
<dbReference type="GO" id="GO:0030149">
    <property type="term" value="P:sphingolipid catabolic process"/>
    <property type="evidence" value="ECO:0007669"/>
    <property type="project" value="TreeGrafter"/>
</dbReference>
<dbReference type="RefSeq" id="WP_145892656.1">
    <property type="nucleotide sequence ID" value="NZ_VOBQ01000006.1"/>
</dbReference>
<evidence type="ECO:0000256" key="7">
    <source>
        <dbReference type="ARBA" id="ARBA00022898"/>
    </source>
</evidence>
<dbReference type="Proteomes" id="UP000318199">
    <property type="component" value="Unassembled WGS sequence"/>
</dbReference>
<evidence type="ECO:0000256" key="5">
    <source>
        <dbReference type="ARBA" id="ARBA00022692"/>
    </source>
</evidence>